<evidence type="ECO:0000256" key="1">
    <source>
        <dbReference type="SAM" id="Phobius"/>
    </source>
</evidence>
<keyword evidence="1" id="KW-0812">Transmembrane</keyword>
<evidence type="ECO:0000313" key="2">
    <source>
        <dbReference type="EMBL" id="MBP3949550.1"/>
    </source>
</evidence>
<feature type="transmembrane region" description="Helical" evidence="1">
    <location>
        <begin position="6"/>
        <end position="27"/>
    </location>
</feature>
<reference evidence="2" key="1">
    <citation type="submission" date="2021-03" db="EMBL/GenBank/DDBJ databases">
        <title>Bacillus suaedae sp. nov., isolated from Suaeda aralocaspica.</title>
        <authorList>
            <person name="Lei R.F.R."/>
        </authorList>
    </citation>
    <scope>NUCLEOTIDE SEQUENCE</scope>
    <source>
        <strain evidence="2">YZJH907-2</strain>
    </source>
</reference>
<evidence type="ECO:0000313" key="3">
    <source>
        <dbReference type="Proteomes" id="UP000678228"/>
    </source>
</evidence>
<name>A0A940WNB4_9BACI</name>
<protein>
    <submittedName>
        <fullName evidence="2">Uncharacterized protein</fullName>
    </submittedName>
</protein>
<dbReference type="EMBL" id="JAGKSQ010000001">
    <property type="protein sequence ID" value="MBP3949550.1"/>
    <property type="molecule type" value="Genomic_DNA"/>
</dbReference>
<comment type="caution">
    <text evidence="2">The sequence shown here is derived from an EMBL/GenBank/DDBJ whole genome shotgun (WGS) entry which is preliminary data.</text>
</comment>
<dbReference type="AlphaFoldDB" id="A0A940WNB4"/>
<organism evidence="2 3">
    <name type="scientific">Halalkalibacter suaedae</name>
    <dbReference type="NCBI Taxonomy" id="2822140"/>
    <lineage>
        <taxon>Bacteria</taxon>
        <taxon>Bacillati</taxon>
        <taxon>Bacillota</taxon>
        <taxon>Bacilli</taxon>
        <taxon>Bacillales</taxon>
        <taxon>Bacillaceae</taxon>
        <taxon>Halalkalibacter</taxon>
    </lineage>
</organism>
<proteinExistence type="predicted"/>
<accession>A0A940WNB4</accession>
<gene>
    <name evidence="2" type="ORF">J7W16_00295</name>
</gene>
<dbReference type="Proteomes" id="UP000678228">
    <property type="component" value="Unassembled WGS sequence"/>
</dbReference>
<keyword evidence="3" id="KW-1185">Reference proteome</keyword>
<dbReference type="RefSeq" id="WP_210594935.1">
    <property type="nucleotide sequence ID" value="NZ_JAGKSQ010000001.1"/>
</dbReference>
<sequence length="166" mass="19783">MSEFIIIITVLLFSVTILATSRFFYLLEIRQTNKKLMHKLNIDILELNYSFEQMVFFYSLPSIFPTIKNAHKKDLIIEFDYQNHLFQQLSGINVFIKSDKEKLLLAYLPTNDFRLPSLDLLLQQGKIDETEYNKISIFKLIHPKTLQEIKDEVYKQIRVGRYEKIE</sequence>
<keyword evidence="1" id="KW-0472">Membrane</keyword>
<keyword evidence="1" id="KW-1133">Transmembrane helix</keyword>